<dbReference type="Proteomes" id="UP001600894">
    <property type="component" value="Unassembled WGS sequence"/>
</dbReference>
<evidence type="ECO:0000313" key="1">
    <source>
        <dbReference type="EMBL" id="GAA6269074.1"/>
    </source>
</evidence>
<reference evidence="1 2" key="1">
    <citation type="submission" date="2024-04" db="EMBL/GenBank/DDBJ databases">
        <title>Defined microbial consortia suppress multidrug-resistant proinflammatory Enterobacteriaceae via ecological control.</title>
        <authorList>
            <person name="Furuichi M."/>
            <person name="Kawaguchi T."/>
            <person name="Pust M."/>
            <person name="Yasuma K."/>
            <person name="Plichta D."/>
            <person name="Hasegawa N."/>
            <person name="Ohya T."/>
            <person name="Bhattarai S."/>
            <person name="Sasajima S."/>
            <person name="Aoto Y."/>
            <person name="Tuganbaev T."/>
            <person name="Yaginuma M."/>
            <person name="Ueda M."/>
            <person name="Okahashi N."/>
            <person name="Amafuji K."/>
            <person name="Kiridooshi Y."/>
            <person name="Sugita K."/>
            <person name="Strazar M."/>
            <person name="Skelly A."/>
            <person name="Suda W."/>
            <person name="Hattori M."/>
            <person name="Nakamoto N."/>
            <person name="Caballero S."/>
            <person name="Norman J."/>
            <person name="Olle B."/>
            <person name="Tanoue T."/>
            <person name="Arita M."/>
            <person name="Bucci V."/>
            <person name="Atarashi K."/>
            <person name="Xavier R."/>
            <person name="Honda K."/>
        </authorList>
    </citation>
    <scope>NUCLEOTIDE SEQUENCE [LARGE SCALE GENOMIC DNA]</scope>
    <source>
        <strain evidence="2">f13</strain>
    </source>
</reference>
<accession>A0ABQ0AYH5</accession>
<organism evidence="1 2">
    <name type="scientific">Enterocloster alcoholdehydrogenati</name>
    <dbReference type="NCBI Taxonomy" id="2547410"/>
    <lineage>
        <taxon>Bacteria</taxon>
        <taxon>Bacillati</taxon>
        <taxon>Bacillota</taxon>
        <taxon>Clostridia</taxon>
        <taxon>Lachnospirales</taxon>
        <taxon>Lachnospiraceae</taxon>
        <taxon>Enterocloster</taxon>
    </lineage>
</organism>
<evidence type="ECO:0000313" key="2">
    <source>
        <dbReference type="Proteomes" id="UP001600894"/>
    </source>
</evidence>
<comment type="caution">
    <text evidence="1">The sequence shown here is derived from an EMBL/GenBank/DDBJ whole genome shotgun (WGS) entry which is preliminary data.</text>
</comment>
<proteinExistence type="predicted"/>
<sequence length="246" mass="27918">MHRMRKKEEKHHMILGIAVAAILLTAILVLSVRIQEVTVSGSSRYSAKQVEELLFSGRLGKNSAIAYVKDRFQPHRQIPFVEDYKIVFHGPFKAEVIIYDKSIVGYVSYMSSYMYFDREGIVVESSGSKLAGIPWITGMDLGRVVLYQPLPVKDSRIFEEVLNLTQQLSLYQISVDQIRFNAYNQPTLTIGQMEVPLGDTGNIDGKLSVLNDILKDQPQLKDIRGTLELSEYNETNDRAGITFKRK</sequence>
<protein>
    <recommendedName>
        <fullName evidence="3">Cell division protein FtsQ</fullName>
    </recommendedName>
</protein>
<dbReference type="EMBL" id="BAABXL010000001">
    <property type="protein sequence ID" value="GAA6269074.1"/>
    <property type="molecule type" value="Genomic_DNA"/>
</dbReference>
<name>A0ABQ0AYH5_9FIRM</name>
<gene>
    <name evidence="1" type="ORF">F130042H8_21340</name>
</gene>
<evidence type="ECO:0008006" key="3">
    <source>
        <dbReference type="Google" id="ProtNLM"/>
    </source>
</evidence>
<keyword evidence="2" id="KW-1185">Reference proteome</keyword>